<dbReference type="Gene3D" id="3.30.40.190">
    <property type="match status" value="1"/>
</dbReference>
<dbReference type="EMBL" id="VYGV01000006">
    <property type="protein sequence ID" value="NWF45399.1"/>
    <property type="molecule type" value="Genomic_DNA"/>
</dbReference>
<accession>A0A7Y8GWE5</accession>
<name>A0A7Y8GWE5_9BURK</name>
<evidence type="ECO:0008006" key="3">
    <source>
        <dbReference type="Google" id="ProtNLM"/>
    </source>
</evidence>
<reference evidence="1 2" key="1">
    <citation type="submission" date="2019-09" db="EMBL/GenBank/DDBJ databases">
        <title>Hydrogenophaga aromatica sp. nov., isolated from a para-xylene-degrading enrichment culture.</title>
        <authorList>
            <person name="Tancsics A."/>
            <person name="Banerjee S."/>
        </authorList>
    </citation>
    <scope>NUCLEOTIDE SEQUENCE [LARGE SCALE GENOMIC DNA]</scope>
    <source>
        <strain evidence="1 2">D2P1</strain>
    </source>
</reference>
<proteinExistence type="predicted"/>
<evidence type="ECO:0000313" key="2">
    <source>
        <dbReference type="Proteomes" id="UP000545507"/>
    </source>
</evidence>
<dbReference type="AlphaFoldDB" id="A0A7Y8GWE5"/>
<organism evidence="1 2">
    <name type="scientific">Hydrogenophaga aromaticivorans</name>
    <dbReference type="NCBI Taxonomy" id="2610898"/>
    <lineage>
        <taxon>Bacteria</taxon>
        <taxon>Pseudomonadati</taxon>
        <taxon>Pseudomonadota</taxon>
        <taxon>Betaproteobacteria</taxon>
        <taxon>Burkholderiales</taxon>
        <taxon>Comamonadaceae</taxon>
        <taxon>Hydrogenophaga</taxon>
    </lineage>
</organism>
<dbReference type="InterPro" id="IPR031875">
    <property type="entry name" value="RecA_dep_nuc"/>
</dbReference>
<protein>
    <recommendedName>
        <fullName evidence="3">DUF968 domain-containing protein</fullName>
    </recommendedName>
</protein>
<dbReference type="Proteomes" id="UP000545507">
    <property type="component" value="Unassembled WGS sequence"/>
</dbReference>
<sequence>MTRAEHIHKGKLAELGCLACLRIHGPHAPGPVELHHYRGGGWGRGDYKTLVPLCPAHHRGPLGIHGLGTKGFDKHYPFTQRDLLDDALRMTA</sequence>
<dbReference type="Pfam" id="PF16786">
    <property type="entry name" value="RecA_dep_nuc"/>
    <property type="match status" value="1"/>
</dbReference>
<evidence type="ECO:0000313" key="1">
    <source>
        <dbReference type="EMBL" id="NWF45399.1"/>
    </source>
</evidence>
<comment type="caution">
    <text evidence="1">The sequence shown here is derived from an EMBL/GenBank/DDBJ whole genome shotgun (WGS) entry which is preliminary data.</text>
</comment>
<dbReference type="RefSeq" id="WP_177135247.1">
    <property type="nucleotide sequence ID" value="NZ_VYGV01000006.1"/>
</dbReference>
<gene>
    <name evidence="1" type="ORF">F3K02_09085</name>
</gene>
<keyword evidence="2" id="KW-1185">Reference proteome</keyword>